<dbReference type="GO" id="GO:0016787">
    <property type="term" value="F:hydrolase activity"/>
    <property type="evidence" value="ECO:0007669"/>
    <property type="project" value="InterPro"/>
</dbReference>
<accession>A0A137NSE0</accession>
<gene>
    <name evidence="1" type="ORF">CONCODRAFT_12703</name>
</gene>
<dbReference type="GO" id="GO:0009166">
    <property type="term" value="P:nucleotide catabolic process"/>
    <property type="evidence" value="ECO:0007669"/>
    <property type="project" value="InterPro"/>
</dbReference>
<evidence type="ECO:0008006" key="3">
    <source>
        <dbReference type="Google" id="ProtNLM"/>
    </source>
</evidence>
<proteinExistence type="predicted"/>
<reference evidence="1 2" key="1">
    <citation type="journal article" date="2015" name="Genome Biol. Evol.">
        <title>Phylogenomic analyses indicate that early fungi evolved digesting cell walls of algal ancestors of land plants.</title>
        <authorList>
            <person name="Chang Y."/>
            <person name="Wang S."/>
            <person name="Sekimoto S."/>
            <person name="Aerts A.L."/>
            <person name="Choi C."/>
            <person name="Clum A."/>
            <person name="LaButti K.M."/>
            <person name="Lindquist E.A."/>
            <person name="Yee Ngan C."/>
            <person name="Ohm R.A."/>
            <person name="Salamov A.A."/>
            <person name="Grigoriev I.V."/>
            <person name="Spatafora J.W."/>
            <person name="Berbee M.L."/>
        </authorList>
    </citation>
    <scope>NUCLEOTIDE SEQUENCE [LARGE SCALE GENOMIC DNA]</scope>
    <source>
        <strain evidence="1 2">NRRL 28638</strain>
    </source>
</reference>
<dbReference type="STRING" id="796925.A0A137NSE0"/>
<keyword evidence="2" id="KW-1185">Reference proteome</keyword>
<evidence type="ECO:0000313" key="2">
    <source>
        <dbReference type="Proteomes" id="UP000070444"/>
    </source>
</evidence>
<dbReference type="Proteomes" id="UP000070444">
    <property type="component" value="Unassembled WGS sequence"/>
</dbReference>
<name>A0A137NSE0_CONC2</name>
<dbReference type="InterPro" id="IPR036907">
    <property type="entry name" value="5'-Nucleotdase_C_sf"/>
</dbReference>
<dbReference type="Gene3D" id="3.90.780.10">
    <property type="entry name" value="5'-Nucleotidase, C-terminal domain"/>
    <property type="match status" value="1"/>
</dbReference>
<dbReference type="OrthoDB" id="10252235at2759"/>
<dbReference type="SUPFAM" id="SSF55816">
    <property type="entry name" value="5'-nucleotidase (syn. UDP-sugar hydrolase), C-terminal domain"/>
    <property type="match status" value="1"/>
</dbReference>
<dbReference type="AlphaFoldDB" id="A0A137NSE0"/>
<evidence type="ECO:0000313" key="1">
    <source>
        <dbReference type="EMBL" id="KXN65644.1"/>
    </source>
</evidence>
<protein>
    <recommendedName>
        <fullName evidence="3">5'-Nucleotidase C-terminal domain-containing protein</fullName>
    </recommendedName>
</protein>
<organism evidence="1 2">
    <name type="scientific">Conidiobolus coronatus (strain ATCC 28846 / CBS 209.66 / NRRL 28638)</name>
    <name type="common">Delacroixia coronata</name>
    <dbReference type="NCBI Taxonomy" id="796925"/>
    <lineage>
        <taxon>Eukaryota</taxon>
        <taxon>Fungi</taxon>
        <taxon>Fungi incertae sedis</taxon>
        <taxon>Zoopagomycota</taxon>
        <taxon>Entomophthoromycotina</taxon>
        <taxon>Entomophthoromycetes</taxon>
        <taxon>Entomophthorales</taxon>
        <taxon>Ancylistaceae</taxon>
        <taxon>Conidiobolus</taxon>
    </lineage>
</organism>
<feature type="non-terminal residue" evidence="1">
    <location>
        <position position="1"/>
    </location>
</feature>
<dbReference type="EMBL" id="KQ964838">
    <property type="protein sequence ID" value="KXN65644.1"/>
    <property type="molecule type" value="Genomic_DNA"/>
</dbReference>
<sequence>GQRLVSINIKDSKTGNYSPIDLKKNYMMTTLEFIAKGSDNILAPPKDDIVVLDALDNLLINYIKKSKTITPIIEGRIQIVNKDLLLHLF</sequence>